<protein>
    <submittedName>
        <fullName evidence="2">Uncharacterized protein</fullName>
    </submittedName>
</protein>
<reference evidence="2 3" key="1">
    <citation type="journal article" date="2016" name="Mol. Biol. Evol.">
        <title>Genome-Wide Survey of Gut Fungi (Harpellales) Reveals the First Horizontally Transferred Ubiquitin Gene from a Mosquito Host.</title>
        <authorList>
            <person name="Wang Y."/>
            <person name="White M.M."/>
            <person name="Kvist S."/>
            <person name="Moncalvo J.M."/>
        </authorList>
    </citation>
    <scope>NUCLEOTIDE SEQUENCE [LARGE SCALE GENOMIC DNA]</scope>
    <source>
        <strain evidence="2 3">ALG-7-W6</strain>
    </source>
</reference>
<comment type="caution">
    <text evidence="2">The sequence shown here is derived from an EMBL/GenBank/DDBJ whole genome shotgun (WGS) entry which is preliminary data.</text>
</comment>
<dbReference type="EMBL" id="LSSL01002160">
    <property type="protein sequence ID" value="OLY81795.1"/>
    <property type="molecule type" value="Genomic_DNA"/>
</dbReference>
<sequence length="143" mass="15159">MGDITPLLRLSTLLPLLPVLTILSVFTAPTVGIIGENLTGALGSALKERPIKADLRSSIIASPAKLTDGSKSSPSARASEEEDTELSLCISSATLYPGFNIRGKPIRVSTGLKQLMVAHNHNHAHSTNKILPPLSDKNLTNKN</sequence>
<keyword evidence="3" id="KW-1185">Reference proteome</keyword>
<accession>A0A1R0GY78</accession>
<evidence type="ECO:0000313" key="3">
    <source>
        <dbReference type="Proteomes" id="UP000187455"/>
    </source>
</evidence>
<dbReference type="Proteomes" id="UP000187455">
    <property type="component" value="Unassembled WGS sequence"/>
</dbReference>
<feature type="region of interest" description="Disordered" evidence="1">
    <location>
        <begin position="123"/>
        <end position="143"/>
    </location>
</feature>
<dbReference type="AlphaFoldDB" id="A0A1R0GY78"/>
<feature type="region of interest" description="Disordered" evidence="1">
    <location>
        <begin position="65"/>
        <end position="84"/>
    </location>
</feature>
<gene>
    <name evidence="2" type="ORF">AYI68_g4100</name>
</gene>
<name>A0A1R0GY78_9FUNG</name>
<organism evidence="2 3">
    <name type="scientific">Smittium mucronatum</name>
    <dbReference type="NCBI Taxonomy" id="133383"/>
    <lineage>
        <taxon>Eukaryota</taxon>
        <taxon>Fungi</taxon>
        <taxon>Fungi incertae sedis</taxon>
        <taxon>Zoopagomycota</taxon>
        <taxon>Kickxellomycotina</taxon>
        <taxon>Harpellomycetes</taxon>
        <taxon>Harpellales</taxon>
        <taxon>Legeriomycetaceae</taxon>
        <taxon>Smittium</taxon>
    </lineage>
</organism>
<evidence type="ECO:0000256" key="1">
    <source>
        <dbReference type="SAM" id="MobiDB-lite"/>
    </source>
</evidence>
<proteinExistence type="predicted"/>
<evidence type="ECO:0000313" key="2">
    <source>
        <dbReference type="EMBL" id="OLY81795.1"/>
    </source>
</evidence>